<dbReference type="Proteomes" id="UP001487740">
    <property type="component" value="Unassembled WGS sequence"/>
</dbReference>
<organism evidence="2 3">
    <name type="scientific">Scylla paramamosain</name>
    <name type="common">Mud crab</name>
    <dbReference type="NCBI Taxonomy" id="85552"/>
    <lineage>
        <taxon>Eukaryota</taxon>
        <taxon>Metazoa</taxon>
        <taxon>Ecdysozoa</taxon>
        <taxon>Arthropoda</taxon>
        <taxon>Crustacea</taxon>
        <taxon>Multicrustacea</taxon>
        <taxon>Malacostraca</taxon>
        <taxon>Eumalacostraca</taxon>
        <taxon>Eucarida</taxon>
        <taxon>Decapoda</taxon>
        <taxon>Pleocyemata</taxon>
        <taxon>Brachyura</taxon>
        <taxon>Eubrachyura</taxon>
        <taxon>Portunoidea</taxon>
        <taxon>Portunidae</taxon>
        <taxon>Portuninae</taxon>
        <taxon>Scylla</taxon>
    </lineage>
</organism>
<evidence type="ECO:0000313" key="3">
    <source>
        <dbReference type="Proteomes" id="UP001487740"/>
    </source>
</evidence>
<evidence type="ECO:0000256" key="1">
    <source>
        <dbReference type="SAM" id="MobiDB-lite"/>
    </source>
</evidence>
<sequence length="103" mass="11085">MDSKNTARDKKERSPVIFLEGGNSADPCSPCSETPFIRPSSASVQKHKAILVQSKKKPSLSTFLSVLCAGDQQEIFWHMFLGWLGPSGATTPQQDASPTSCSA</sequence>
<dbReference type="AlphaFoldDB" id="A0AAW0TNP0"/>
<accession>A0AAW0TNP0</accession>
<feature type="region of interest" description="Disordered" evidence="1">
    <location>
        <begin position="1"/>
        <end position="21"/>
    </location>
</feature>
<reference evidence="2 3" key="1">
    <citation type="submission" date="2023-03" db="EMBL/GenBank/DDBJ databases">
        <title>High-quality genome of Scylla paramamosain provides insights in environmental adaptation.</title>
        <authorList>
            <person name="Zhang L."/>
        </authorList>
    </citation>
    <scope>NUCLEOTIDE SEQUENCE [LARGE SCALE GENOMIC DNA]</scope>
    <source>
        <strain evidence="2">LZ_2023a</strain>
        <tissue evidence="2">Muscle</tissue>
    </source>
</reference>
<protein>
    <submittedName>
        <fullName evidence="2">Uncharacterized protein</fullName>
    </submittedName>
</protein>
<proteinExistence type="predicted"/>
<evidence type="ECO:0000313" key="2">
    <source>
        <dbReference type="EMBL" id="KAK8388281.1"/>
    </source>
</evidence>
<feature type="compositionally biased region" description="Basic and acidic residues" evidence="1">
    <location>
        <begin position="1"/>
        <end position="14"/>
    </location>
</feature>
<gene>
    <name evidence="2" type="ORF">O3P69_020342</name>
</gene>
<comment type="caution">
    <text evidence="2">The sequence shown here is derived from an EMBL/GenBank/DDBJ whole genome shotgun (WGS) entry which is preliminary data.</text>
</comment>
<name>A0AAW0TNP0_SCYPA</name>
<dbReference type="EMBL" id="JARAKH010000028">
    <property type="protein sequence ID" value="KAK8388281.1"/>
    <property type="molecule type" value="Genomic_DNA"/>
</dbReference>
<keyword evidence="3" id="KW-1185">Reference proteome</keyword>